<dbReference type="InterPro" id="IPR007497">
    <property type="entry name" value="SIMPL/DUF541"/>
</dbReference>
<protein>
    <submittedName>
        <fullName evidence="1">SIMPL domain-containing protein</fullName>
    </submittedName>
</protein>
<reference evidence="1" key="2">
    <citation type="journal article" date="2021" name="PeerJ">
        <title>Extensive microbial diversity within the chicken gut microbiome revealed by metagenomics and culture.</title>
        <authorList>
            <person name="Gilroy R."/>
            <person name="Ravi A."/>
            <person name="Getino M."/>
            <person name="Pursley I."/>
            <person name="Horton D.L."/>
            <person name="Alikhan N.F."/>
            <person name="Baker D."/>
            <person name="Gharbi K."/>
            <person name="Hall N."/>
            <person name="Watson M."/>
            <person name="Adriaenssens E.M."/>
            <person name="Foster-Nyarko E."/>
            <person name="Jarju S."/>
            <person name="Secka A."/>
            <person name="Antonio M."/>
            <person name="Oren A."/>
            <person name="Chaudhuri R.R."/>
            <person name="La Ragione R."/>
            <person name="Hildebrand F."/>
            <person name="Pallen M.J."/>
        </authorList>
    </citation>
    <scope>NUCLEOTIDE SEQUENCE</scope>
    <source>
        <strain evidence="1">2889</strain>
    </source>
</reference>
<evidence type="ECO:0000313" key="2">
    <source>
        <dbReference type="Proteomes" id="UP000823612"/>
    </source>
</evidence>
<accession>A0A9D9H1G1</accession>
<dbReference type="GO" id="GO:0006974">
    <property type="term" value="P:DNA damage response"/>
    <property type="evidence" value="ECO:0007669"/>
    <property type="project" value="TreeGrafter"/>
</dbReference>
<dbReference type="AlphaFoldDB" id="A0A9D9H1G1"/>
<evidence type="ECO:0000313" key="1">
    <source>
        <dbReference type="EMBL" id="MBO8432951.1"/>
    </source>
</evidence>
<gene>
    <name evidence="1" type="ORF">IAB08_06635</name>
</gene>
<name>A0A9D9H1G1_9BACT</name>
<dbReference type="InterPro" id="IPR052022">
    <property type="entry name" value="26kDa_periplasmic_antigen"/>
</dbReference>
<dbReference type="PANTHER" id="PTHR34387">
    <property type="entry name" value="SLR1258 PROTEIN"/>
    <property type="match status" value="1"/>
</dbReference>
<dbReference type="Proteomes" id="UP000823612">
    <property type="component" value="Unassembled WGS sequence"/>
</dbReference>
<proteinExistence type="predicted"/>
<comment type="caution">
    <text evidence="1">The sequence shown here is derived from an EMBL/GenBank/DDBJ whole genome shotgun (WGS) entry which is preliminary data.</text>
</comment>
<dbReference type="EMBL" id="JADIMZ010000100">
    <property type="protein sequence ID" value="MBO8432951.1"/>
    <property type="molecule type" value="Genomic_DNA"/>
</dbReference>
<organism evidence="1 2">
    <name type="scientific">Candidatus Pullibacteroides excrementavium</name>
    <dbReference type="NCBI Taxonomy" id="2840905"/>
    <lineage>
        <taxon>Bacteria</taxon>
        <taxon>Pseudomonadati</taxon>
        <taxon>Bacteroidota</taxon>
        <taxon>Bacteroidia</taxon>
        <taxon>Bacteroidales</taxon>
        <taxon>Candidatus Pullibacteroides</taxon>
    </lineage>
</organism>
<sequence>MKADLFRWVGQCGARFLILSFFVFCALAFGSLQAQEESRYIEVVGTAEMEIVPDRIHYIIEIREYFAEEFDGHSKPEEYRTKVPLQQIESGLRESLSLAGIAESDIQTQEVGDYWRQEGRDFLVSKRFDVTLHNFQQIDGIIRHLDTRGINTMYIGELESDSMDVYHRQGKIAALKAAERKAAYMVEALGKKLGGVLRIVEEGGTDGYGLAKRSNVMLSEAAGFDGFRSITNTYSVLVRFEIEE</sequence>
<dbReference type="Gene3D" id="3.30.110.170">
    <property type="entry name" value="Protein of unknown function (DUF541), domain 1"/>
    <property type="match status" value="1"/>
</dbReference>
<dbReference type="Gene3D" id="3.30.70.2970">
    <property type="entry name" value="Protein of unknown function (DUF541), domain 2"/>
    <property type="match status" value="1"/>
</dbReference>
<dbReference type="Pfam" id="PF04402">
    <property type="entry name" value="SIMPL"/>
    <property type="match status" value="1"/>
</dbReference>
<dbReference type="PANTHER" id="PTHR34387:SF1">
    <property type="entry name" value="PERIPLASMIC IMMUNOGENIC PROTEIN"/>
    <property type="match status" value="1"/>
</dbReference>
<reference evidence="1" key="1">
    <citation type="submission" date="2020-10" db="EMBL/GenBank/DDBJ databases">
        <authorList>
            <person name="Gilroy R."/>
        </authorList>
    </citation>
    <scope>NUCLEOTIDE SEQUENCE</scope>
    <source>
        <strain evidence="1">2889</strain>
    </source>
</reference>